<dbReference type="AlphaFoldDB" id="A0A090ALQ0"/>
<dbReference type="STRING" id="40754.THII_2460"/>
<evidence type="ECO:0000256" key="1">
    <source>
        <dbReference type="SAM" id="Phobius"/>
    </source>
</evidence>
<gene>
    <name evidence="2" type="ORF">THII_2460</name>
</gene>
<keyword evidence="1" id="KW-0472">Membrane</keyword>
<evidence type="ECO:0008006" key="4">
    <source>
        <dbReference type="Google" id="ProtNLM"/>
    </source>
</evidence>
<dbReference type="InterPro" id="IPR036197">
    <property type="entry name" value="NarG-like_sf"/>
</dbReference>
<protein>
    <recommendedName>
        <fullName evidence="4">Nitrate reductase gamma subunit</fullName>
    </recommendedName>
</protein>
<keyword evidence="3" id="KW-1185">Reference proteome</keyword>
<keyword evidence="1" id="KW-1133">Transmembrane helix</keyword>
<accession>A0A090ALQ0</accession>
<evidence type="ECO:0000313" key="3">
    <source>
        <dbReference type="Proteomes" id="UP000031623"/>
    </source>
</evidence>
<dbReference type="SUPFAM" id="SSF103501">
    <property type="entry name" value="Respiratory nitrate reductase 1 gamma chain"/>
    <property type="match status" value="1"/>
</dbReference>
<dbReference type="OrthoDB" id="7872966at2"/>
<dbReference type="Gene3D" id="1.20.950.20">
    <property type="entry name" value="Transmembrane di-heme cytochromes, Chain C"/>
    <property type="match status" value="1"/>
</dbReference>
<proteinExistence type="predicted"/>
<feature type="transmembrane region" description="Helical" evidence="1">
    <location>
        <begin position="15"/>
        <end position="36"/>
    </location>
</feature>
<evidence type="ECO:0000313" key="2">
    <source>
        <dbReference type="EMBL" id="BAP56757.1"/>
    </source>
</evidence>
<dbReference type="HOGENOM" id="CLU_107083_0_0_6"/>
<feature type="transmembrane region" description="Helical" evidence="1">
    <location>
        <begin position="171"/>
        <end position="193"/>
    </location>
</feature>
<feature type="transmembrane region" description="Helical" evidence="1">
    <location>
        <begin position="148"/>
        <end position="165"/>
    </location>
</feature>
<organism evidence="2 3">
    <name type="scientific">Thioploca ingrica</name>
    <dbReference type="NCBI Taxonomy" id="40754"/>
    <lineage>
        <taxon>Bacteria</taxon>
        <taxon>Pseudomonadati</taxon>
        <taxon>Pseudomonadota</taxon>
        <taxon>Gammaproteobacteria</taxon>
        <taxon>Thiotrichales</taxon>
        <taxon>Thiotrichaceae</taxon>
        <taxon>Thioploca</taxon>
    </lineage>
</organism>
<reference evidence="2 3" key="1">
    <citation type="journal article" date="2014" name="ISME J.">
        <title>Ecophysiology of Thioploca ingrica as revealed by the complete genome sequence supplemented with proteomic evidence.</title>
        <authorList>
            <person name="Kojima H."/>
            <person name="Ogura Y."/>
            <person name="Yamamoto N."/>
            <person name="Togashi T."/>
            <person name="Mori H."/>
            <person name="Watanabe T."/>
            <person name="Nemoto F."/>
            <person name="Kurokawa K."/>
            <person name="Hayashi T."/>
            <person name="Fukui M."/>
        </authorList>
    </citation>
    <scope>NUCLEOTIDE SEQUENCE [LARGE SCALE GENOMIC DNA]</scope>
</reference>
<sequence length="219" mass="24802">MNYIEFLLWVRGPAFQIAIAVFVFGISLRLLEILLLGRSPEYAAPRGSAVRGGFRTLLTRTMSEESIFRRAPLLIIAGYVFHLGLFIVILLLVPHILVFKDLLGFSWSGLPTPIIDAVAVITLLALFILLIYRIKHPVLRFLSTSQDYFAWLITFLPLLTGYMAYHHMINPYPVILGLHILSVEILMVFFPFTKLMHAFTLVMARWYNGANAGHKGVQA</sequence>
<keyword evidence="1" id="KW-0812">Transmembrane</keyword>
<feature type="transmembrane region" description="Helical" evidence="1">
    <location>
        <begin position="113"/>
        <end position="132"/>
    </location>
</feature>
<dbReference type="KEGG" id="tig:THII_2460"/>
<dbReference type="Proteomes" id="UP000031623">
    <property type="component" value="Chromosome"/>
</dbReference>
<name>A0A090ALQ0_9GAMM</name>
<dbReference type="EMBL" id="AP014633">
    <property type="protein sequence ID" value="BAP56757.1"/>
    <property type="molecule type" value="Genomic_DNA"/>
</dbReference>
<feature type="transmembrane region" description="Helical" evidence="1">
    <location>
        <begin position="71"/>
        <end position="93"/>
    </location>
</feature>